<dbReference type="Gene3D" id="4.10.75.10">
    <property type="entry name" value="Elafin-like"/>
    <property type="match status" value="1"/>
</dbReference>
<feature type="domain" description="Fibronectin type-III" evidence="2">
    <location>
        <begin position="460"/>
        <end position="567"/>
    </location>
</feature>
<feature type="compositionally biased region" description="Polar residues" evidence="1">
    <location>
        <begin position="561"/>
        <end position="571"/>
    </location>
</feature>
<sequence length="1047" mass="117260">MFGEWRNVVNNGSLVWCQNHKQCSKGLLRLILGGRVSERVWCECGWVAEECEAGLVSPSRKAVERVWFSHATSQQRSAGLLITDLTPCDGYVLLMCKNTSENRLTFAAMTGYKKETSSQSHTGGAQCFYDGWRCCDGERQFYACTATRSPPSSVLHTPTTSPPHLVSSLKKKSEDVLWRWLPFSLTLSATPQNAFQASPLDLEPAVRNSSPRPRPSLFLPETMPAKQRETECNGVLAGSWASSLDCSVSFRSKCLEPCKESWDLKENQCQDLCEPLFPKKHYECLTSCEFLKSVEGVKQGDCPAPEKASGFAAACVESCEEDGECSTVKRCCSNGCGHTCQVPKNLYKGVPLKPRKDLVFLEQPSGQLEIRWSSKFNISVEPVLYVVQRRWNYGIHPSEDDATEWQTVAQTAEERIQLADIRASRWYQFRVAAVNVHGTRGFTAPSKHFRSSRDPSAPPSPTNLRVTNLTLGDEGTVMVRLNWTLPEEPDIPIHHYKVFWSWTVPSKSMVPSKKKRRTTTNGAQSWVDLEGLQQNSSYTVELQAVTYWGQVRLKSSKASLHFSTSQNNESAKSTHKSKKEEISPLGSTLAKRPSGPLEVGTPFYQDGQLQVRVYWKKRGDPTVSRYHVQWMPEYCSHNETRGPEKSVTQENYINLPGLLFSCKYKVTVHLLKSKRRSKDESTTFFTPSCATIRSKTHKHIPCPGEGASVLPKVLAKPENLTASFSMTDGNITGSFLWRVSRVAPHQRITGFQVTWAEINTESRQNSLPNSIISQSQILPPDHNLLVVSNLRPTTYYRLEVQVITTGGEGPATVKTFQTPNIQPLAQHRNKVIEENRLLFTFVYCMALLTAKISRTQTPAAPFSSPEAIIGETLSLHTTANPTRLSESPVTLFLSAREGMCGTSQKLSLPDHEVDHPTSALSQLMKNGSIFFRLHNASAPFDPPPHTLSLFSLRCHRIAQSHKSSYSVKPSEVRKNSTMNKQHQRNSADSSGRKLFKGSNSNGSQITIILLPEAKVRRISSPLLKFLRFYLRQRVISLQLLNIPPKVF</sequence>
<dbReference type="PROSITE" id="PS51390">
    <property type="entry name" value="WAP"/>
    <property type="match status" value="1"/>
</dbReference>
<dbReference type="InterPro" id="IPR036116">
    <property type="entry name" value="FN3_sf"/>
</dbReference>
<dbReference type="Gene3D" id="2.60.40.10">
    <property type="entry name" value="Immunoglobulins"/>
    <property type="match status" value="3"/>
</dbReference>
<dbReference type="Proteomes" id="UP000250572">
    <property type="component" value="Unassembled WGS sequence"/>
</dbReference>
<evidence type="ECO:0000313" key="5">
    <source>
        <dbReference type="Proteomes" id="UP000250572"/>
    </source>
</evidence>
<evidence type="ECO:0008006" key="6">
    <source>
        <dbReference type="Google" id="ProtNLM"/>
    </source>
</evidence>
<feature type="compositionally biased region" description="Polar residues" evidence="1">
    <location>
        <begin position="975"/>
        <end position="989"/>
    </location>
</feature>
<keyword evidence="5" id="KW-1185">Reference proteome</keyword>
<dbReference type="Pfam" id="PF00095">
    <property type="entry name" value="WAP"/>
    <property type="match status" value="1"/>
</dbReference>
<evidence type="ECO:0000259" key="3">
    <source>
        <dbReference type="PROSITE" id="PS51390"/>
    </source>
</evidence>
<gene>
    <name evidence="4" type="ORF">CCH79_00002697</name>
</gene>
<evidence type="ECO:0000259" key="2">
    <source>
        <dbReference type="PROSITE" id="PS50853"/>
    </source>
</evidence>
<dbReference type="SMART" id="SM00060">
    <property type="entry name" value="FN3"/>
    <property type="match status" value="4"/>
</dbReference>
<dbReference type="STRING" id="33528.ENSGAFP00000031677"/>
<dbReference type="InterPro" id="IPR042447">
    <property type="entry name" value="Anosmin-1"/>
</dbReference>
<dbReference type="PROSITE" id="PS50853">
    <property type="entry name" value="FN3"/>
    <property type="match status" value="3"/>
</dbReference>
<feature type="domain" description="Fibronectin type-III" evidence="2">
    <location>
        <begin position="716"/>
        <end position="821"/>
    </location>
</feature>
<dbReference type="EMBL" id="NHOQ01000293">
    <property type="protein sequence ID" value="PWA31438.1"/>
    <property type="molecule type" value="Genomic_DNA"/>
</dbReference>
<protein>
    <recommendedName>
        <fullName evidence="6">Anosmin-1</fullName>
    </recommendedName>
</protein>
<dbReference type="SUPFAM" id="SSF57256">
    <property type="entry name" value="Elafin-like"/>
    <property type="match status" value="1"/>
</dbReference>
<dbReference type="SUPFAM" id="SSF49265">
    <property type="entry name" value="Fibronectin type III"/>
    <property type="match status" value="2"/>
</dbReference>
<dbReference type="InterPro" id="IPR036645">
    <property type="entry name" value="Elafin-like_sf"/>
</dbReference>
<comment type="caution">
    <text evidence="4">The sequence shown here is derived from an EMBL/GenBank/DDBJ whole genome shotgun (WGS) entry which is preliminary data.</text>
</comment>
<feature type="domain" description="WAP" evidence="3">
    <location>
        <begin position="295"/>
        <end position="344"/>
    </location>
</feature>
<organism evidence="4 5">
    <name type="scientific">Gambusia affinis</name>
    <name type="common">Western mosquitofish</name>
    <name type="synonym">Heterandria affinis</name>
    <dbReference type="NCBI Taxonomy" id="33528"/>
    <lineage>
        <taxon>Eukaryota</taxon>
        <taxon>Metazoa</taxon>
        <taxon>Chordata</taxon>
        <taxon>Craniata</taxon>
        <taxon>Vertebrata</taxon>
        <taxon>Euteleostomi</taxon>
        <taxon>Actinopterygii</taxon>
        <taxon>Neopterygii</taxon>
        <taxon>Teleostei</taxon>
        <taxon>Neoteleostei</taxon>
        <taxon>Acanthomorphata</taxon>
        <taxon>Ovalentaria</taxon>
        <taxon>Atherinomorphae</taxon>
        <taxon>Cyprinodontiformes</taxon>
        <taxon>Poeciliidae</taxon>
        <taxon>Poeciliinae</taxon>
        <taxon>Gambusia</taxon>
    </lineage>
</organism>
<dbReference type="PANTHER" id="PTHR14131:SF6">
    <property type="entry name" value="ANOSMIN-1-RELATED"/>
    <property type="match status" value="1"/>
</dbReference>
<feature type="region of interest" description="Disordered" evidence="1">
    <location>
        <begin position="965"/>
        <end position="998"/>
    </location>
</feature>
<evidence type="ECO:0000256" key="1">
    <source>
        <dbReference type="SAM" id="MobiDB-lite"/>
    </source>
</evidence>
<dbReference type="PANTHER" id="PTHR14131">
    <property type="entry name" value="ANOSMIN"/>
    <property type="match status" value="1"/>
</dbReference>
<dbReference type="GO" id="GO:0030414">
    <property type="term" value="F:peptidase inhibitor activity"/>
    <property type="evidence" value="ECO:0007669"/>
    <property type="project" value="InterPro"/>
</dbReference>
<dbReference type="CDD" id="cd00063">
    <property type="entry name" value="FN3"/>
    <property type="match status" value="3"/>
</dbReference>
<dbReference type="InterPro" id="IPR003961">
    <property type="entry name" value="FN3_dom"/>
</dbReference>
<name>A0A315W6C5_GAMAF</name>
<dbReference type="InterPro" id="IPR013783">
    <property type="entry name" value="Ig-like_fold"/>
</dbReference>
<dbReference type="GO" id="GO:0030182">
    <property type="term" value="P:neuron differentiation"/>
    <property type="evidence" value="ECO:0007669"/>
    <property type="project" value="TreeGrafter"/>
</dbReference>
<dbReference type="AlphaFoldDB" id="A0A315W6C5"/>
<reference evidence="4 5" key="1">
    <citation type="journal article" date="2018" name="G3 (Bethesda)">
        <title>A High-Quality Reference Genome for the Invasive Mosquitofish Gambusia affinis Using a Chicago Library.</title>
        <authorList>
            <person name="Hoffberg S.L."/>
            <person name="Troendle N.J."/>
            <person name="Glenn T.C."/>
            <person name="Mahmud O."/>
            <person name="Louha S."/>
            <person name="Chalopin D."/>
            <person name="Bennetzen J.L."/>
            <person name="Mauricio R."/>
        </authorList>
    </citation>
    <scope>NUCLEOTIDE SEQUENCE [LARGE SCALE GENOMIC DNA]</scope>
    <source>
        <strain evidence="4">NE01/NJP1002.9</strain>
        <tissue evidence="4">Muscle</tissue>
    </source>
</reference>
<dbReference type="GO" id="GO:0009986">
    <property type="term" value="C:cell surface"/>
    <property type="evidence" value="ECO:0007669"/>
    <property type="project" value="TreeGrafter"/>
</dbReference>
<dbReference type="InterPro" id="IPR008197">
    <property type="entry name" value="WAP_dom"/>
</dbReference>
<proteinExistence type="predicted"/>
<dbReference type="CDD" id="cd00199">
    <property type="entry name" value="WAP"/>
    <property type="match status" value="1"/>
</dbReference>
<dbReference type="Pfam" id="PF17869">
    <property type="entry name" value="Cys_box"/>
    <property type="match status" value="1"/>
</dbReference>
<dbReference type="GO" id="GO:0005576">
    <property type="term" value="C:extracellular region"/>
    <property type="evidence" value="ECO:0007669"/>
    <property type="project" value="InterPro"/>
</dbReference>
<dbReference type="Pfam" id="PF00041">
    <property type="entry name" value="fn3"/>
    <property type="match status" value="2"/>
</dbReference>
<dbReference type="FunFam" id="4.10.75.10:FF:000001">
    <property type="entry name" value="Anosmin 1"/>
    <property type="match status" value="1"/>
</dbReference>
<feature type="region of interest" description="Disordered" evidence="1">
    <location>
        <begin position="561"/>
        <end position="597"/>
    </location>
</feature>
<dbReference type="InterPro" id="IPR040957">
    <property type="entry name" value="Anosmin-1_Cys_box"/>
</dbReference>
<feature type="domain" description="Fibronectin type-III" evidence="2">
    <location>
        <begin position="354"/>
        <end position="454"/>
    </location>
</feature>
<dbReference type="SMART" id="SM00217">
    <property type="entry name" value="WAP"/>
    <property type="match status" value="1"/>
</dbReference>
<accession>A0A315W6C5</accession>
<evidence type="ECO:0000313" key="4">
    <source>
        <dbReference type="EMBL" id="PWA31438.1"/>
    </source>
</evidence>